<dbReference type="AlphaFoldDB" id="A0AAV6XV00"/>
<reference evidence="3" key="1">
    <citation type="submission" date="2019-10" db="EMBL/GenBank/DDBJ databases">
        <authorList>
            <person name="Zhang R."/>
            <person name="Pan Y."/>
            <person name="Wang J."/>
            <person name="Ma R."/>
            <person name="Yu S."/>
        </authorList>
    </citation>
    <scope>NUCLEOTIDE SEQUENCE</scope>
    <source>
        <strain evidence="3">LA-IB0</strain>
        <tissue evidence="3">Leaf</tissue>
    </source>
</reference>
<evidence type="ECO:0000313" key="4">
    <source>
        <dbReference type="Proteomes" id="UP000826271"/>
    </source>
</evidence>
<dbReference type="Proteomes" id="UP000826271">
    <property type="component" value="Unassembled WGS sequence"/>
</dbReference>
<dbReference type="Pfam" id="PF00112">
    <property type="entry name" value="Peptidase_C1"/>
    <property type="match status" value="1"/>
</dbReference>
<dbReference type="SUPFAM" id="SSF54001">
    <property type="entry name" value="Cysteine proteinases"/>
    <property type="match status" value="2"/>
</dbReference>
<accession>A0AAV6XV00</accession>
<feature type="domain" description="Cathepsin propeptide inhibitor" evidence="2">
    <location>
        <begin position="17"/>
        <end position="56"/>
    </location>
</feature>
<gene>
    <name evidence="3" type="ORF">BUALT_Bualt03G0190000</name>
</gene>
<organism evidence="3 4">
    <name type="scientific">Buddleja alternifolia</name>
    <dbReference type="NCBI Taxonomy" id="168488"/>
    <lineage>
        <taxon>Eukaryota</taxon>
        <taxon>Viridiplantae</taxon>
        <taxon>Streptophyta</taxon>
        <taxon>Embryophyta</taxon>
        <taxon>Tracheophyta</taxon>
        <taxon>Spermatophyta</taxon>
        <taxon>Magnoliopsida</taxon>
        <taxon>eudicotyledons</taxon>
        <taxon>Gunneridae</taxon>
        <taxon>Pentapetalae</taxon>
        <taxon>asterids</taxon>
        <taxon>lamiids</taxon>
        <taxon>Lamiales</taxon>
        <taxon>Scrophulariaceae</taxon>
        <taxon>Buddlejeae</taxon>
        <taxon>Buddleja</taxon>
    </lineage>
</organism>
<dbReference type="Gene3D" id="3.90.70.10">
    <property type="entry name" value="Cysteine proteinases"/>
    <property type="match status" value="2"/>
</dbReference>
<sequence>MYVSIFKRMFGGSQKEEEIRVHGEESNLRFIEFVNSQNLSYKLTDNKFADMTNLEFRSKYLGYSRHGRSPKSHNCTFESSDVPPSIDWRKKGAEAAIVGYGVENGKKYWVVKNSWGDLGYVKMKRGSIDKNGICGIATLPKVPNGILVLE</sequence>
<evidence type="ECO:0008006" key="5">
    <source>
        <dbReference type="Google" id="ProtNLM"/>
    </source>
</evidence>
<dbReference type="InterPro" id="IPR013201">
    <property type="entry name" value="Prot_inhib_I29"/>
</dbReference>
<feature type="domain" description="Peptidase C1A papain C-terminal" evidence="1">
    <location>
        <begin position="95"/>
        <end position="140"/>
    </location>
</feature>
<evidence type="ECO:0000259" key="1">
    <source>
        <dbReference type="Pfam" id="PF00112"/>
    </source>
</evidence>
<evidence type="ECO:0000313" key="3">
    <source>
        <dbReference type="EMBL" id="KAG8386831.1"/>
    </source>
</evidence>
<comment type="caution">
    <text evidence="3">The sequence shown here is derived from an EMBL/GenBank/DDBJ whole genome shotgun (WGS) entry which is preliminary data.</text>
</comment>
<proteinExistence type="predicted"/>
<dbReference type="InterPro" id="IPR000668">
    <property type="entry name" value="Peptidase_C1A_C"/>
</dbReference>
<keyword evidence="4" id="KW-1185">Reference proteome</keyword>
<evidence type="ECO:0000259" key="2">
    <source>
        <dbReference type="Pfam" id="PF08246"/>
    </source>
</evidence>
<dbReference type="InterPro" id="IPR038765">
    <property type="entry name" value="Papain-like_cys_pep_sf"/>
</dbReference>
<name>A0AAV6XV00_9LAMI</name>
<dbReference type="EMBL" id="WHWC01000003">
    <property type="protein sequence ID" value="KAG8386831.1"/>
    <property type="molecule type" value="Genomic_DNA"/>
</dbReference>
<dbReference type="Pfam" id="PF08246">
    <property type="entry name" value="Inhibitor_I29"/>
    <property type="match status" value="1"/>
</dbReference>
<protein>
    <recommendedName>
        <fullName evidence="5">Peptidase C1A papain C-terminal domain-containing protein</fullName>
    </recommendedName>
</protein>
<dbReference type="GO" id="GO:0006508">
    <property type="term" value="P:proteolysis"/>
    <property type="evidence" value="ECO:0007669"/>
    <property type="project" value="InterPro"/>
</dbReference>
<dbReference type="GO" id="GO:0008234">
    <property type="term" value="F:cysteine-type peptidase activity"/>
    <property type="evidence" value="ECO:0007669"/>
    <property type="project" value="InterPro"/>
</dbReference>